<dbReference type="InterPro" id="IPR028082">
    <property type="entry name" value="Peripla_BP_I"/>
</dbReference>
<keyword evidence="8 16" id="KW-0472">Membrane</keyword>
<keyword evidence="13" id="KW-0407">Ion channel</keyword>
<keyword evidence="5 16" id="KW-1133">Transmembrane helix</keyword>
<dbReference type="SUPFAM" id="SSF53822">
    <property type="entry name" value="Periplasmic binding protein-like I"/>
    <property type="match status" value="1"/>
</dbReference>
<comment type="similarity">
    <text evidence="1">Belongs to the glutamate-gated ion channel (TC 1.A.10.1) family.</text>
</comment>
<keyword evidence="11" id="KW-0628">Postsynaptic cell membrane</keyword>
<name>A0A6H5GHZ3_9HEMI</name>
<feature type="transmembrane region" description="Helical" evidence="16">
    <location>
        <begin position="693"/>
        <end position="717"/>
    </location>
</feature>
<evidence type="ECO:0000256" key="10">
    <source>
        <dbReference type="ARBA" id="ARBA00023180"/>
    </source>
</evidence>
<evidence type="ECO:0000313" key="19">
    <source>
        <dbReference type="EMBL" id="CAB0003452.1"/>
    </source>
</evidence>
<organism evidence="19 20">
    <name type="scientific">Nesidiocoris tenuis</name>
    <dbReference type="NCBI Taxonomy" id="355587"/>
    <lineage>
        <taxon>Eukaryota</taxon>
        <taxon>Metazoa</taxon>
        <taxon>Ecdysozoa</taxon>
        <taxon>Arthropoda</taxon>
        <taxon>Hexapoda</taxon>
        <taxon>Insecta</taxon>
        <taxon>Pterygota</taxon>
        <taxon>Neoptera</taxon>
        <taxon>Paraneoptera</taxon>
        <taxon>Hemiptera</taxon>
        <taxon>Heteroptera</taxon>
        <taxon>Panheteroptera</taxon>
        <taxon>Cimicomorpha</taxon>
        <taxon>Miridae</taxon>
        <taxon>Dicyphina</taxon>
        <taxon>Nesidiocoris</taxon>
    </lineage>
</organism>
<dbReference type="PANTHER" id="PTHR18966">
    <property type="entry name" value="IONOTROPIC GLUTAMATE RECEPTOR"/>
    <property type="match status" value="1"/>
</dbReference>
<evidence type="ECO:0000256" key="13">
    <source>
        <dbReference type="ARBA" id="ARBA00023303"/>
    </source>
</evidence>
<dbReference type="SMART" id="SM00079">
    <property type="entry name" value="PBPe"/>
    <property type="match status" value="1"/>
</dbReference>
<keyword evidence="3" id="KW-1003">Cell membrane</keyword>
<keyword evidence="10" id="KW-0325">Glycoprotein</keyword>
<dbReference type="InterPro" id="IPR001320">
    <property type="entry name" value="Iontro_rcpt_C"/>
</dbReference>
<dbReference type="Proteomes" id="UP000479000">
    <property type="component" value="Unassembled WGS sequence"/>
</dbReference>
<dbReference type="EMBL" id="CADCXU010013496">
    <property type="protein sequence ID" value="CAB0003452.1"/>
    <property type="molecule type" value="Genomic_DNA"/>
</dbReference>
<evidence type="ECO:0000256" key="8">
    <source>
        <dbReference type="ARBA" id="ARBA00023136"/>
    </source>
</evidence>
<evidence type="ECO:0000256" key="7">
    <source>
        <dbReference type="ARBA" id="ARBA00023065"/>
    </source>
</evidence>
<dbReference type="GO" id="GO:0045211">
    <property type="term" value="C:postsynaptic membrane"/>
    <property type="evidence" value="ECO:0007669"/>
    <property type="project" value="UniProtKB-SubCell"/>
</dbReference>
<feature type="domain" description="Ionotropic glutamate receptor L-glutamate and glycine-binding" evidence="18">
    <location>
        <begin position="268"/>
        <end position="336"/>
    </location>
</feature>
<gene>
    <name evidence="19" type="ORF">NTEN_LOCUS8981</name>
</gene>
<dbReference type="FunFam" id="3.40.190.10:FF:000178">
    <property type="entry name" value="Glutamate receptor subunit"/>
    <property type="match status" value="1"/>
</dbReference>
<dbReference type="Pfam" id="PF00060">
    <property type="entry name" value="Lig_chan"/>
    <property type="match status" value="1"/>
</dbReference>
<evidence type="ECO:0000256" key="4">
    <source>
        <dbReference type="ARBA" id="ARBA00022692"/>
    </source>
</evidence>
<protein>
    <recommendedName>
        <fullName evidence="21">Ionotropic glutamate receptor C-terminal domain-containing protein</fullName>
    </recommendedName>
</protein>
<keyword evidence="20" id="KW-1185">Reference proteome</keyword>
<evidence type="ECO:0000256" key="14">
    <source>
        <dbReference type="ARBA" id="ARBA00034104"/>
    </source>
</evidence>
<evidence type="ECO:0000256" key="9">
    <source>
        <dbReference type="ARBA" id="ARBA00023170"/>
    </source>
</evidence>
<dbReference type="SUPFAM" id="SSF53850">
    <property type="entry name" value="Periplasmic binding protein-like II"/>
    <property type="match status" value="1"/>
</dbReference>
<dbReference type="InterPro" id="IPR001828">
    <property type="entry name" value="ANF_lig-bd_rcpt"/>
</dbReference>
<dbReference type="FunFam" id="3.40.190.10:FF:000061">
    <property type="entry name" value="Glutamate receptor, ionotropic kainate"/>
    <property type="match status" value="1"/>
</dbReference>
<evidence type="ECO:0000259" key="17">
    <source>
        <dbReference type="SMART" id="SM00079"/>
    </source>
</evidence>
<reference evidence="19 20" key="1">
    <citation type="submission" date="2020-02" db="EMBL/GenBank/DDBJ databases">
        <authorList>
            <person name="Ferguson B K."/>
        </authorList>
    </citation>
    <scope>NUCLEOTIDE SEQUENCE [LARGE SCALE GENOMIC DNA]</scope>
</reference>
<dbReference type="GO" id="GO:0015276">
    <property type="term" value="F:ligand-gated monoatomic ion channel activity"/>
    <property type="evidence" value="ECO:0007669"/>
    <property type="project" value="InterPro"/>
</dbReference>
<evidence type="ECO:0000256" key="1">
    <source>
        <dbReference type="ARBA" id="ARBA00008685"/>
    </source>
</evidence>
<evidence type="ECO:0000256" key="5">
    <source>
        <dbReference type="ARBA" id="ARBA00022989"/>
    </source>
</evidence>
<dbReference type="Gene3D" id="3.40.50.2300">
    <property type="match status" value="2"/>
</dbReference>
<dbReference type="SMART" id="SM00918">
    <property type="entry name" value="Lig_chan-Glu_bd"/>
    <property type="match status" value="1"/>
</dbReference>
<feature type="domain" description="Ionotropic glutamate receptor C-terminal" evidence="17">
    <location>
        <begin position="258"/>
        <end position="670"/>
    </location>
</feature>
<dbReference type="InterPro" id="IPR019594">
    <property type="entry name" value="Glu/Gly-bd"/>
</dbReference>
<keyword evidence="2" id="KW-0813">Transport</keyword>
<sequence>MISSLWKSSLIKWEMAEISSPAGFEPGTSFSLGRRLNPPATERLGRHIFQEIKHSEETNLVIEVNRNILFDVLLQAQQVGLIGADYNYIITSLDLHSIDLETFKWAGTNITGLRLVNTESPHYVEVMTLISDLKQQETTNSNEIEAMLVFDAVTLLAEAIHNLDLIEPRPIDCRVKESWESGYTVINYIKLSEEEGLTGVVKFDNEGFRTDFTLDILELTRNGLHVKGNWSRFGGVNIQRPEPEFDQIEEVDDLRNSTFIVLIALTHPYGMLKESSFALVGNDRFEGFGVDLIHELSEMTGFNYTFRVQEDKSSGNPVTLPNGTRVWNGMIGEVLAGRADLAIADITITRERERDADFTMPFMSLGISILYRKPMAAPPSLFSFLSPFSYEVWGYMLSAYLGVSFLLYVIARICSQEWTNPYPCIEEPVVLENQFSLMNALWFTIGSLMQQGSELAPIAVSTRMLASIWWFFTLIMVSSYTANLAAFLTIEQKVEVFRDVTELAKQDVIKYGAKKGGSTANFFRVSPLKCGFLRALDFHISNSVQKVSSFLFETVEISPKTVFRTRTTRLTKKMWQFMSANPDVMMESNEAGVDRVDNNLDYAFLMESTSIEYETERRCNLFRVGRELDEKGYGIVMRQNSTYRNVLSRSVVKLQERGKLNELKTKWWKEKRGGGSCQEDPPNDADDLGLDNVGGVFVVLLGGCIFAVFLAFGELFYDIYYREDKVSFKDELMYEIRFIMRCHGTERPNRKFRDNISAGSTSRSRSHLPTSTDLPSRSPTCV</sequence>
<dbReference type="Pfam" id="PF01094">
    <property type="entry name" value="ANF_receptor"/>
    <property type="match status" value="1"/>
</dbReference>
<keyword evidence="12" id="KW-1071">Ligand-gated ion channel</keyword>
<feature type="compositionally biased region" description="Polar residues" evidence="15">
    <location>
        <begin position="757"/>
        <end position="782"/>
    </location>
</feature>
<evidence type="ECO:0000256" key="3">
    <source>
        <dbReference type="ARBA" id="ARBA00022475"/>
    </source>
</evidence>
<evidence type="ECO:0000256" key="6">
    <source>
        <dbReference type="ARBA" id="ARBA00023018"/>
    </source>
</evidence>
<dbReference type="OrthoDB" id="5984008at2759"/>
<evidence type="ECO:0008006" key="21">
    <source>
        <dbReference type="Google" id="ProtNLM"/>
    </source>
</evidence>
<dbReference type="AlphaFoldDB" id="A0A6H5GHZ3"/>
<dbReference type="Gene3D" id="3.40.190.10">
    <property type="entry name" value="Periplasmic binding protein-like II"/>
    <property type="match status" value="2"/>
</dbReference>
<evidence type="ECO:0000259" key="18">
    <source>
        <dbReference type="SMART" id="SM00918"/>
    </source>
</evidence>
<evidence type="ECO:0000313" key="20">
    <source>
        <dbReference type="Proteomes" id="UP000479000"/>
    </source>
</evidence>
<feature type="transmembrane region" description="Helical" evidence="16">
    <location>
        <begin position="468"/>
        <end position="490"/>
    </location>
</feature>
<accession>A0A6H5GHZ3</accession>
<dbReference type="Pfam" id="PF10613">
    <property type="entry name" value="Lig_chan-Glu_bd"/>
    <property type="match status" value="1"/>
</dbReference>
<keyword evidence="6" id="KW-0770">Synapse</keyword>
<keyword evidence="9" id="KW-0675">Receptor</keyword>
<dbReference type="Gene3D" id="1.10.287.70">
    <property type="match status" value="1"/>
</dbReference>
<evidence type="ECO:0000256" key="12">
    <source>
        <dbReference type="ARBA" id="ARBA00023286"/>
    </source>
</evidence>
<feature type="region of interest" description="Disordered" evidence="15">
    <location>
        <begin position="750"/>
        <end position="782"/>
    </location>
</feature>
<proteinExistence type="inferred from homology"/>
<keyword evidence="7" id="KW-0406">Ion transport</keyword>
<dbReference type="InterPro" id="IPR015683">
    <property type="entry name" value="Ionotropic_Glu_rcpt"/>
</dbReference>
<evidence type="ECO:0000256" key="2">
    <source>
        <dbReference type="ARBA" id="ARBA00022448"/>
    </source>
</evidence>
<evidence type="ECO:0000256" key="15">
    <source>
        <dbReference type="SAM" id="MobiDB-lite"/>
    </source>
</evidence>
<comment type="subcellular location">
    <subcellularLocation>
        <location evidence="14">Postsynaptic cell membrane</location>
        <topology evidence="14">Multi-pass membrane protein</topology>
    </subcellularLocation>
</comment>
<feature type="transmembrane region" description="Helical" evidence="16">
    <location>
        <begin position="392"/>
        <end position="411"/>
    </location>
</feature>
<evidence type="ECO:0000256" key="16">
    <source>
        <dbReference type="SAM" id="Phobius"/>
    </source>
</evidence>
<dbReference type="FunFam" id="1.10.287.70:FF:000010">
    <property type="entry name" value="Putative glutamate receptor ionotropic kainate 1"/>
    <property type="match status" value="1"/>
</dbReference>
<evidence type="ECO:0000256" key="11">
    <source>
        <dbReference type="ARBA" id="ARBA00023257"/>
    </source>
</evidence>
<keyword evidence="4 16" id="KW-0812">Transmembrane</keyword>